<keyword evidence="3" id="KW-1185">Reference proteome</keyword>
<dbReference type="EMBL" id="JANPWB010000009">
    <property type="protein sequence ID" value="KAJ1148349.1"/>
    <property type="molecule type" value="Genomic_DNA"/>
</dbReference>
<evidence type="ECO:0000256" key="1">
    <source>
        <dbReference type="SAM" id="MobiDB-lite"/>
    </source>
</evidence>
<feature type="region of interest" description="Disordered" evidence="1">
    <location>
        <begin position="87"/>
        <end position="109"/>
    </location>
</feature>
<sequence length="109" mass="11817">MPSIISLWELPTNPKEFPSESEQQRCALAHRDALNSQACRGCSQHPPMESLNPAVTGNRGRLCRAPWRGPGTRLQESRPVCRACPEHELSRPGPSAGACQASEARISSG</sequence>
<gene>
    <name evidence="2" type="ORF">NDU88_001186</name>
</gene>
<dbReference type="AlphaFoldDB" id="A0AAV7R6C1"/>
<proteinExistence type="predicted"/>
<dbReference type="Proteomes" id="UP001066276">
    <property type="component" value="Chromosome 5"/>
</dbReference>
<organism evidence="2 3">
    <name type="scientific">Pleurodeles waltl</name>
    <name type="common">Iberian ribbed newt</name>
    <dbReference type="NCBI Taxonomy" id="8319"/>
    <lineage>
        <taxon>Eukaryota</taxon>
        <taxon>Metazoa</taxon>
        <taxon>Chordata</taxon>
        <taxon>Craniata</taxon>
        <taxon>Vertebrata</taxon>
        <taxon>Euteleostomi</taxon>
        <taxon>Amphibia</taxon>
        <taxon>Batrachia</taxon>
        <taxon>Caudata</taxon>
        <taxon>Salamandroidea</taxon>
        <taxon>Salamandridae</taxon>
        <taxon>Pleurodelinae</taxon>
        <taxon>Pleurodeles</taxon>
    </lineage>
</organism>
<protein>
    <submittedName>
        <fullName evidence="2">Uncharacterized protein</fullName>
    </submittedName>
</protein>
<comment type="caution">
    <text evidence="2">The sequence shown here is derived from an EMBL/GenBank/DDBJ whole genome shotgun (WGS) entry which is preliminary data.</text>
</comment>
<accession>A0AAV7R6C1</accession>
<evidence type="ECO:0000313" key="2">
    <source>
        <dbReference type="EMBL" id="KAJ1148349.1"/>
    </source>
</evidence>
<name>A0AAV7R6C1_PLEWA</name>
<reference evidence="2" key="1">
    <citation type="journal article" date="2022" name="bioRxiv">
        <title>Sequencing and chromosome-scale assembly of the giantPleurodeles waltlgenome.</title>
        <authorList>
            <person name="Brown T."/>
            <person name="Elewa A."/>
            <person name="Iarovenko S."/>
            <person name="Subramanian E."/>
            <person name="Araus A.J."/>
            <person name="Petzold A."/>
            <person name="Susuki M."/>
            <person name="Suzuki K.-i.T."/>
            <person name="Hayashi T."/>
            <person name="Toyoda A."/>
            <person name="Oliveira C."/>
            <person name="Osipova E."/>
            <person name="Leigh N.D."/>
            <person name="Simon A."/>
            <person name="Yun M.H."/>
        </authorList>
    </citation>
    <scope>NUCLEOTIDE SEQUENCE</scope>
    <source>
        <strain evidence="2">20211129_DDA</strain>
        <tissue evidence="2">Liver</tissue>
    </source>
</reference>
<evidence type="ECO:0000313" key="3">
    <source>
        <dbReference type="Proteomes" id="UP001066276"/>
    </source>
</evidence>